<keyword evidence="6" id="KW-1185">Reference proteome</keyword>
<keyword evidence="1" id="KW-1133">Transmembrane helix</keyword>
<organism evidence="5 7">
    <name type="scientific">Trichococcus flocculiformis</name>
    <dbReference type="NCBI Taxonomy" id="82803"/>
    <lineage>
        <taxon>Bacteria</taxon>
        <taxon>Bacillati</taxon>
        <taxon>Bacillota</taxon>
        <taxon>Bacilli</taxon>
        <taxon>Lactobacillales</taxon>
        <taxon>Carnobacteriaceae</taxon>
        <taxon>Trichococcus</taxon>
    </lineage>
</organism>
<dbReference type="PANTHER" id="PTHR43031:SF18">
    <property type="entry name" value="RHODANESE-RELATED SULFURTRANSFERASES"/>
    <property type="match status" value="1"/>
</dbReference>
<dbReference type="Proteomes" id="UP000199686">
    <property type="component" value="Unassembled WGS sequence"/>
</dbReference>
<sequence length="133" mass="15357">MNLTGIDIFNIALWIFIIGYAIYQAYFYFQRKNAATTLTAEEFRKDLRKAQLIDVRERAEFEAGHILGARNIAYSAFKQRYPEIRKDQPIYLYDQNAMLSGRCAAILKKNGYKNIFILKGGYAGWDGKVKKGI</sequence>
<evidence type="ECO:0000313" key="7">
    <source>
        <dbReference type="Proteomes" id="UP000199686"/>
    </source>
</evidence>
<dbReference type="SUPFAM" id="SSF52821">
    <property type="entry name" value="Rhodanese/Cell cycle control phosphatase"/>
    <property type="match status" value="1"/>
</dbReference>
<dbReference type="InterPro" id="IPR001763">
    <property type="entry name" value="Rhodanese-like_dom"/>
</dbReference>
<name>A0A143YZS9_9LACT</name>
<dbReference type="Pfam" id="PF00581">
    <property type="entry name" value="Rhodanese"/>
    <property type="match status" value="1"/>
</dbReference>
<dbReference type="EMBL" id="JAAZCD010000156">
    <property type="protein sequence ID" value="NLD31960.1"/>
    <property type="molecule type" value="Genomic_DNA"/>
</dbReference>
<dbReference type="EMBL" id="FOQC01000041">
    <property type="protein sequence ID" value="SFI04746.1"/>
    <property type="molecule type" value="Genomic_DNA"/>
</dbReference>
<dbReference type="PROSITE" id="PS50206">
    <property type="entry name" value="RHODANESE_3"/>
    <property type="match status" value="1"/>
</dbReference>
<dbReference type="CDD" id="cd00158">
    <property type="entry name" value="RHOD"/>
    <property type="match status" value="1"/>
</dbReference>
<dbReference type="Gene3D" id="3.40.250.10">
    <property type="entry name" value="Rhodanese-like domain"/>
    <property type="match status" value="1"/>
</dbReference>
<gene>
    <name evidence="4" type="ORF">GX662_06820</name>
    <name evidence="5" type="ORF">SAMN04488507_104115</name>
    <name evidence="3" type="ORF">TFLO_2682</name>
</gene>
<reference evidence="3 6" key="1">
    <citation type="submission" date="2016-02" db="EMBL/GenBank/DDBJ databases">
        <authorList>
            <person name="Strepis N."/>
        </authorList>
    </citation>
    <scope>NUCLEOTIDE SEQUENCE [LARGE SCALE GENOMIC DNA]</scope>
    <source>
        <strain evidence="3">Trichococcus flocculiformis</strain>
    </source>
</reference>
<reference evidence="5 7" key="2">
    <citation type="submission" date="2016-10" db="EMBL/GenBank/DDBJ databases">
        <authorList>
            <person name="Varghese N."/>
            <person name="Submissions S."/>
        </authorList>
    </citation>
    <scope>NUCLEOTIDE SEQUENCE [LARGE SCALE GENOMIC DNA]</scope>
    <source>
        <strain evidence="5 7">DSM 2094</strain>
    </source>
</reference>
<evidence type="ECO:0000313" key="4">
    <source>
        <dbReference type="EMBL" id="NLD31960.1"/>
    </source>
</evidence>
<evidence type="ECO:0000259" key="2">
    <source>
        <dbReference type="PROSITE" id="PS50206"/>
    </source>
</evidence>
<dbReference type="RefSeq" id="WP_083546410.1">
    <property type="nucleotide sequence ID" value="NZ_CP089787.1"/>
</dbReference>
<dbReference type="PANTHER" id="PTHR43031">
    <property type="entry name" value="FAD-DEPENDENT OXIDOREDUCTASE"/>
    <property type="match status" value="1"/>
</dbReference>
<feature type="domain" description="Rhodanese" evidence="2">
    <location>
        <begin position="46"/>
        <end position="131"/>
    </location>
</feature>
<dbReference type="EMBL" id="FJMZ01000043">
    <property type="protein sequence ID" value="CZR01818.1"/>
    <property type="molecule type" value="Genomic_DNA"/>
</dbReference>
<dbReference type="STRING" id="82803.SAMN04488048_104140"/>
<dbReference type="AlphaFoldDB" id="A0A143YZS9"/>
<protein>
    <submittedName>
        <fullName evidence="4">Rhodanese-like domain-containing protein</fullName>
    </submittedName>
    <submittedName>
        <fullName evidence="5">Rhodanese-related sulfurtransferase</fullName>
    </submittedName>
</protein>
<evidence type="ECO:0000313" key="3">
    <source>
        <dbReference type="EMBL" id="CZR01818.1"/>
    </source>
</evidence>
<evidence type="ECO:0000313" key="5">
    <source>
        <dbReference type="EMBL" id="SFI04746.1"/>
    </source>
</evidence>
<keyword evidence="1" id="KW-0812">Transmembrane</keyword>
<dbReference type="Proteomes" id="UP000195947">
    <property type="component" value="Unassembled WGS sequence"/>
</dbReference>
<dbReference type="InterPro" id="IPR036873">
    <property type="entry name" value="Rhodanese-like_dom_sf"/>
</dbReference>
<reference evidence="4 8" key="3">
    <citation type="journal article" date="2020" name="Biotechnol. Biofuels">
        <title>New insights from the biogas microbiome by comprehensive genome-resolved metagenomics of nearly 1600 species originating from multiple anaerobic digesters.</title>
        <authorList>
            <person name="Campanaro S."/>
            <person name="Treu L."/>
            <person name="Rodriguez-R L.M."/>
            <person name="Kovalovszki A."/>
            <person name="Ziels R.M."/>
            <person name="Maus I."/>
            <person name="Zhu X."/>
            <person name="Kougias P.G."/>
            <person name="Basile A."/>
            <person name="Luo G."/>
            <person name="Schluter A."/>
            <person name="Konstantinidis K.T."/>
            <person name="Angelidaki I."/>
        </authorList>
    </citation>
    <scope>NUCLEOTIDE SEQUENCE [LARGE SCALE GENOMIC DNA]</scope>
    <source>
        <strain evidence="4">AS07pgkLD_105</strain>
    </source>
</reference>
<evidence type="ECO:0000313" key="8">
    <source>
        <dbReference type="Proteomes" id="UP000589373"/>
    </source>
</evidence>
<keyword evidence="1" id="KW-0472">Membrane</keyword>
<dbReference type="Proteomes" id="UP000589373">
    <property type="component" value="Unassembled WGS sequence"/>
</dbReference>
<proteinExistence type="predicted"/>
<dbReference type="SMART" id="SM00450">
    <property type="entry name" value="RHOD"/>
    <property type="match status" value="1"/>
</dbReference>
<comment type="caution">
    <text evidence="5">The sequence shown here is derived from an EMBL/GenBank/DDBJ whole genome shotgun (WGS) entry which is preliminary data.</text>
</comment>
<evidence type="ECO:0000256" key="1">
    <source>
        <dbReference type="SAM" id="Phobius"/>
    </source>
</evidence>
<accession>A0A143YZS9</accession>
<dbReference type="InterPro" id="IPR050229">
    <property type="entry name" value="GlpE_sulfurtransferase"/>
</dbReference>
<evidence type="ECO:0000313" key="6">
    <source>
        <dbReference type="Proteomes" id="UP000195947"/>
    </source>
</evidence>
<feature type="transmembrane region" description="Helical" evidence="1">
    <location>
        <begin position="6"/>
        <end position="29"/>
    </location>
</feature>
<dbReference type="OrthoDB" id="9808735at2"/>